<keyword evidence="3" id="KW-0804">Transcription</keyword>
<dbReference type="SUPFAM" id="SSF47413">
    <property type="entry name" value="lambda repressor-like DNA-binding domains"/>
    <property type="match status" value="1"/>
</dbReference>
<evidence type="ECO:0000256" key="1">
    <source>
        <dbReference type="ARBA" id="ARBA00023015"/>
    </source>
</evidence>
<dbReference type="CDD" id="cd06529">
    <property type="entry name" value="S24_LexA-like"/>
    <property type="match status" value="1"/>
</dbReference>
<dbReference type="InterPro" id="IPR010982">
    <property type="entry name" value="Lambda_DNA-bd_dom_sf"/>
</dbReference>
<keyword evidence="2" id="KW-0238">DNA-binding</keyword>
<comment type="caution">
    <text evidence="5">The sequence shown here is derived from an EMBL/GenBank/DDBJ whole genome shotgun (WGS) entry which is preliminary data.</text>
</comment>
<dbReference type="PANTHER" id="PTHR40661:SF3">
    <property type="entry name" value="FELS-1 PROPHAGE TRANSCRIPTIONAL REGULATOR"/>
    <property type="match status" value="1"/>
</dbReference>
<dbReference type="PANTHER" id="PTHR40661">
    <property type="match status" value="1"/>
</dbReference>
<evidence type="ECO:0000313" key="6">
    <source>
        <dbReference type="Proteomes" id="UP000630149"/>
    </source>
</evidence>
<evidence type="ECO:0000313" key="5">
    <source>
        <dbReference type="EMBL" id="GGI82651.1"/>
    </source>
</evidence>
<dbReference type="Pfam" id="PF01381">
    <property type="entry name" value="HTH_3"/>
    <property type="match status" value="1"/>
</dbReference>
<protein>
    <submittedName>
        <fullName evidence="5">Repressor</fullName>
    </submittedName>
</protein>
<gene>
    <name evidence="5" type="ORF">GCM10007966_09090</name>
</gene>
<dbReference type="RefSeq" id="WP_131776163.1">
    <property type="nucleotide sequence ID" value="NZ_BMOB01000003.1"/>
</dbReference>
<evidence type="ECO:0000259" key="4">
    <source>
        <dbReference type="PROSITE" id="PS50943"/>
    </source>
</evidence>
<dbReference type="SMART" id="SM00530">
    <property type="entry name" value="HTH_XRE"/>
    <property type="match status" value="1"/>
</dbReference>
<dbReference type="Gene3D" id="1.10.260.40">
    <property type="entry name" value="lambda repressor-like DNA-binding domains"/>
    <property type="match status" value="1"/>
</dbReference>
<dbReference type="OrthoDB" id="9791537at2"/>
<keyword evidence="1" id="KW-0805">Transcription regulation</keyword>
<dbReference type="Proteomes" id="UP000630149">
    <property type="component" value="Unassembled WGS sequence"/>
</dbReference>
<reference evidence="5" key="2">
    <citation type="submission" date="2020-09" db="EMBL/GenBank/DDBJ databases">
        <authorList>
            <person name="Sun Q."/>
            <person name="Ohkuma M."/>
        </authorList>
    </citation>
    <scope>NUCLEOTIDE SEQUENCE</scope>
    <source>
        <strain evidence="5">JCM 13919</strain>
    </source>
</reference>
<dbReference type="PROSITE" id="PS50943">
    <property type="entry name" value="HTH_CROC1"/>
    <property type="match status" value="1"/>
</dbReference>
<dbReference type="InterPro" id="IPR015927">
    <property type="entry name" value="Peptidase_S24_S26A/B/C"/>
</dbReference>
<dbReference type="SUPFAM" id="SSF51306">
    <property type="entry name" value="LexA/Signal peptidase"/>
    <property type="match status" value="1"/>
</dbReference>
<accession>A0A917NAC4</accession>
<dbReference type="InterPro" id="IPR001387">
    <property type="entry name" value="Cro/C1-type_HTH"/>
</dbReference>
<dbReference type="InterPro" id="IPR039418">
    <property type="entry name" value="LexA-like"/>
</dbReference>
<feature type="domain" description="HTH cro/C1-type" evidence="4">
    <location>
        <begin position="14"/>
        <end position="67"/>
    </location>
</feature>
<evidence type="ECO:0000256" key="2">
    <source>
        <dbReference type="ARBA" id="ARBA00023125"/>
    </source>
</evidence>
<reference evidence="5" key="1">
    <citation type="journal article" date="2014" name="Int. J. Syst. Evol. Microbiol.">
        <title>Complete genome sequence of Corynebacterium casei LMG S-19264T (=DSM 44701T), isolated from a smear-ripened cheese.</title>
        <authorList>
            <consortium name="US DOE Joint Genome Institute (JGI-PGF)"/>
            <person name="Walter F."/>
            <person name="Albersmeier A."/>
            <person name="Kalinowski J."/>
            <person name="Ruckert C."/>
        </authorList>
    </citation>
    <scope>NUCLEOTIDE SEQUENCE</scope>
    <source>
        <strain evidence="5">JCM 13919</strain>
    </source>
</reference>
<proteinExistence type="predicted"/>
<evidence type="ECO:0000256" key="3">
    <source>
        <dbReference type="ARBA" id="ARBA00023163"/>
    </source>
</evidence>
<dbReference type="EMBL" id="BMOB01000003">
    <property type="protein sequence ID" value="GGI82651.1"/>
    <property type="molecule type" value="Genomic_DNA"/>
</dbReference>
<dbReference type="InterPro" id="IPR036286">
    <property type="entry name" value="LexA/Signal_pep-like_sf"/>
</dbReference>
<organism evidence="5 6">
    <name type="scientific">Legionella impletisoli</name>
    <dbReference type="NCBI Taxonomy" id="343510"/>
    <lineage>
        <taxon>Bacteria</taxon>
        <taxon>Pseudomonadati</taxon>
        <taxon>Pseudomonadota</taxon>
        <taxon>Gammaproteobacteria</taxon>
        <taxon>Legionellales</taxon>
        <taxon>Legionellaceae</taxon>
        <taxon>Legionella</taxon>
    </lineage>
</organism>
<dbReference type="GO" id="GO:0003677">
    <property type="term" value="F:DNA binding"/>
    <property type="evidence" value="ECO:0007669"/>
    <property type="project" value="UniProtKB-KW"/>
</dbReference>
<dbReference type="AlphaFoldDB" id="A0A917NAC4"/>
<dbReference type="Pfam" id="PF00717">
    <property type="entry name" value="Peptidase_S24"/>
    <property type="match status" value="1"/>
</dbReference>
<name>A0A917NAC4_9GAMM</name>
<sequence>MINIKEKIGQRIFEERKAKGLTRKALAELTDDLKPSRINNWERGIRTPGPGEIKQLAEALNIAPGYLMCLTDDKQIKKEFPWLGALVPLLNAQQACDPKTYIQAIKDDLENDSVSFIPLSPELSKQLGENAFALRVQDDSMAPELNVGDILIVDPDHSVRPGGLIVVHLQDSNEVTVRRYKQLSVAKPTLEYELLSTNENWANIRISQSFMHRLIGVALIIIRVL</sequence>
<dbReference type="Gene3D" id="2.10.109.10">
    <property type="entry name" value="Umud Fragment, subunit A"/>
    <property type="match status" value="1"/>
</dbReference>
<keyword evidence="6" id="KW-1185">Reference proteome</keyword>
<dbReference type="CDD" id="cd00093">
    <property type="entry name" value="HTH_XRE"/>
    <property type="match status" value="1"/>
</dbReference>